<dbReference type="CDD" id="cd06225">
    <property type="entry name" value="HAMP"/>
    <property type="match status" value="1"/>
</dbReference>
<evidence type="ECO:0000313" key="12">
    <source>
        <dbReference type="Proteomes" id="UP000660885"/>
    </source>
</evidence>
<feature type="coiled-coil region" evidence="8">
    <location>
        <begin position="317"/>
        <end position="344"/>
    </location>
</feature>
<evidence type="ECO:0000256" key="2">
    <source>
        <dbReference type="ARBA" id="ARBA00004370"/>
    </source>
</evidence>
<dbReference type="EMBL" id="JAETWB010000011">
    <property type="protein sequence ID" value="MBL6080204.1"/>
    <property type="molecule type" value="Genomic_DNA"/>
</dbReference>
<dbReference type="InterPro" id="IPR036890">
    <property type="entry name" value="HATPase_C_sf"/>
</dbReference>
<dbReference type="Gene3D" id="1.10.287.130">
    <property type="match status" value="1"/>
</dbReference>
<comment type="subcellular location">
    <subcellularLocation>
        <location evidence="2">Membrane</location>
    </subcellularLocation>
</comment>
<feature type="domain" description="HAMP" evidence="10">
    <location>
        <begin position="284"/>
        <end position="336"/>
    </location>
</feature>
<dbReference type="InterPro" id="IPR050736">
    <property type="entry name" value="Sensor_HK_Regulatory"/>
</dbReference>
<dbReference type="EC" id="2.7.13.3" evidence="3"/>
<proteinExistence type="predicted"/>
<dbReference type="InterPro" id="IPR003594">
    <property type="entry name" value="HATPase_dom"/>
</dbReference>
<evidence type="ECO:0000256" key="1">
    <source>
        <dbReference type="ARBA" id="ARBA00000085"/>
    </source>
</evidence>
<feature type="domain" description="Histidine kinase" evidence="9">
    <location>
        <begin position="358"/>
        <end position="576"/>
    </location>
</feature>
<organism evidence="11 12">
    <name type="scientific">Belnapia arida</name>
    <dbReference type="NCBI Taxonomy" id="2804533"/>
    <lineage>
        <taxon>Bacteria</taxon>
        <taxon>Pseudomonadati</taxon>
        <taxon>Pseudomonadota</taxon>
        <taxon>Alphaproteobacteria</taxon>
        <taxon>Acetobacterales</taxon>
        <taxon>Roseomonadaceae</taxon>
        <taxon>Belnapia</taxon>
    </lineage>
</organism>
<evidence type="ECO:0000256" key="3">
    <source>
        <dbReference type="ARBA" id="ARBA00012438"/>
    </source>
</evidence>
<dbReference type="RefSeq" id="WP_202833439.1">
    <property type="nucleotide sequence ID" value="NZ_JAETWB010000011.1"/>
</dbReference>
<dbReference type="SUPFAM" id="SSF55874">
    <property type="entry name" value="ATPase domain of HSP90 chaperone/DNA topoisomerase II/histidine kinase"/>
    <property type="match status" value="1"/>
</dbReference>
<dbReference type="GO" id="GO:0016301">
    <property type="term" value="F:kinase activity"/>
    <property type="evidence" value="ECO:0007669"/>
    <property type="project" value="UniProtKB-KW"/>
</dbReference>
<keyword evidence="5" id="KW-0808">Transferase</keyword>
<dbReference type="SMART" id="SM00388">
    <property type="entry name" value="HisKA"/>
    <property type="match status" value="1"/>
</dbReference>
<dbReference type="Gene3D" id="3.30.565.10">
    <property type="entry name" value="Histidine kinase-like ATPase, C-terminal domain"/>
    <property type="match status" value="1"/>
</dbReference>
<dbReference type="PANTHER" id="PTHR43711:SF1">
    <property type="entry name" value="HISTIDINE KINASE 1"/>
    <property type="match status" value="1"/>
</dbReference>
<protein>
    <recommendedName>
        <fullName evidence="3">histidine kinase</fullName>
        <ecNumber evidence="3">2.7.13.3</ecNumber>
    </recommendedName>
</protein>
<evidence type="ECO:0000256" key="8">
    <source>
        <dbReference type="SAM" id="Coils"/>
    </source>
</evidence>
<keyword evidence="7" id="KW-0902">Two-component regulatory system</keyword>
<dbReference type="SUPFAM" id="SSF47384">
    <property type="entry name" value="Homodimeric domain of signal transducing histidine kinase"/>
    <property type="match status" value="1"/>
</dbReference>
<dbReference type="CDD" id="cd00082">
    <property type="entry name" value="HisKA"/>
    <property type="match status" value="1"/>
</dbReference>
<keyword evidence="12" id="KW-1185">Reference proteome</keyword>
<accession>A0ABS1U6A6</accession>
<dbReference type="InterPro" id="IPR003660">
    <property type="entry name" value="HAMP_dom"/>
</dbReference>
<gene>
    <name evidence="11" type="ORF">JMJ56_19485</name>
</gene>
<dbReference type="Pfam" id="PF02518">
    <property type="entry name" value="HATPase_c"/>
    <property type="match status" value="1"/>
</dbReference>
<name>A0ABS1U6A6_9PROT</name>
<sequence>MAVPAVLASAYFESRARERLRLAEIRAVDEAKAGARDLDALVAQTRMMVTTLSAIPEVRRGEGAACADTLRRLLPTAGWLASLSVVRTDGYVLCSTNPMAPGLNIGTQLHLRQALASRRFVFSDLAISRVSGATGLYAVEPVLREGGSVEVLLVVALDSDWLLHSLLARFEDERRIGIVDGQGVLVARYPPVPAAIGRNYEDSPGVVAARANRTGHVLVSGLEGRPIIFGFAPVEASGAWAFIRREAAAILGPIEAESRSSYLILALSGVLVLLVGLAGGECLLIRPIAALRRTIDRPAEGDLAARPRLGQLSAPELAALAAQVARMAERLAAKESELIRARDAATAASLAKSWFLAAASHELRTPLNSVLGWAQALLIDPRLPLALRDQVEDIGRAGWRLNEIASRLLEATRLEAEAPQLGEVDPAGLGEACLDQVRPAAAELGFGLVLEAAPALPPRLRTDERRLRQILRSLLENAVKFSRGGEVRLRLSWQAATGLLRAEVLDHGPGVPAGLRNRLFQDFAHQDPAGQAGRGLGLGLSVSARLAAQLGGEVGHADRPDGQPGSLFWLQVPAAPAG</sequence>
<dbReference type="Proteomes" id="UP000660885">
    <property type="component" value="Unassembled WGS sequence"/>
</dbReference>
<dbReference type="InterPro" id="IPR004358">
    <property type="entry name" value="Sig_transdc_His_kin-like_C"/>
</dbReference>
<dbReference type="Pfam" id="PF00512">
    <property type="entry name" value="HisKA"/>
    <property type="match status" value="1"/>
</dbReference>
<keyword evidence="8" id="KW-0175">Coiled coil</keyword>
<dbReference type="InterPro" id="IPR005467">
    <property type="entry name" value="His_kinase_dom"/>
</dbReference>
<dbReference type="PANTHER" id="PTHR43711">
    <property type="entry name" value="TWO-COMPONENT HISTIDINE KINASE"/>
    <property type="match status" value="1"/>
</dbReference>
<dbReference type="InterPro" id="IPR036097">
    <property type="entry name" value="HisK_dim/P_sf"/>
</dbReference>
<dbReference type="InterPro" id="IPR003661">
    <property type="entry name" value="HisK_dim/P_dom"/>
</dbReference>
<keyword evidence="4" id="KW-0597">Phosphoprotein</keyword>
<evidence type="ECO:0000313" key="11">
    <source>
        <dbReference type="EMBL" id="MBL6080204.1"/>
    </source>
</evidence>
<evidence type="ECO:0000256" key="4">
    <source>
        <dbReference type="ARBA" id="ARBA00022553"/>
    </source>
</evidence>
<reference evidence="11 12" key="1">
    <citation type="submission" date="2021-01" db="EMBL/GenBank/DDBJ databases">
        <title>Belnapia mucosa sp. nov. and Belnapia arida sp. nov., isolated from the Tabernas Desert (Almeria, Spain).</title>
        <authorList>
            <person name="Molina-Menor E."/>
            <person name="Vidal-Verdu A."/>
            <person name="Calonge A."/>
            <person name="Satari L."/>
            <person name="Pereto J."/>
            <person name="Porcar M."/>
        </authorList>
    </citation>
    <scope>NUCLEOTIDE SEQUENCE [LARGE SCALE GENOMIC DNA]</scope>
    <source>
        <strain evidence="11 12">T18</strain>
    </source>
</reference>
<evidence type="ECO:0000256" key="7">
    <source>
        <dbReference type="ARBA" id="ARBA00023012"/>
    </source>
</evidence>
<dbReference type="Gene3D" id="3.30.450.20">
    <property type="entry name" value="PAS domain"/>
    <property type="match status" value="1"/>
</dbReference>
<evidence type="ECO:0000259" key="9">
    <source>
        <dbReference type="PROSITE" id="PS50109"/>
    </source>
</evidence>
<comment type="caution">
    <text evidence="11">The sequence shown here is derived from an EMBL/GenBank/DDBJ whole genome shotgun (WGS) entry which is preliminary data.</text>
</comment>
<dbReference type="PRINTS" id="PR00344">
    <property type="entry name" value="BCTRLSENSOR"/>
</dbReference>
<dbReference type="PROSITE" id="PS50885">
    <property type="entry name" value="HAMP"/>
    <property type="match status" value="1"/>
</dbReference>
<keyword evidence="6 11" id="KW-0418">Kinase</keyword>
<dbReference type="Gene3D" id="6.10.340.10">
    <property type="match status" value="1"/>
</dbReference>
<dbReference type="PROSITE" id="PS50109">
    <property type="entry name" value="HIS_KIN"/>
    <property type="match status" value="1"/>
</dbReference>
<evidence type="ECO:0000256" key="5">
    <source>
        <dbReference type="ARBA" id="ARBA00022679"/>
    </source>
</evidence>
<evidence type="ECO:0000259" key="10">
    <source>
        <dbReference type="PROSITE" id="PS50885"/>
    </source>
</evidence>
<evidence type="ECO:0000256" key="6">
    <source>
        <dbReference type="ARBA" id="ARBA00022777"/>
    </source>
</evidence>
<dbReference type="SMART" id="SM00387">
    <property type="entry name" value="HATPase_c"/>
    <property type="match status" value="1"/>
</dbReference>
<comment type="catalytic activity">
    <reaction evidence="1">
        <text>ATP + protein L-histidine = ADP + protein N-phospho-L-histidine.</text>
        <dbReference type="EC" id="2.7.13.3"/>
    </reaction>
</comment>